<evidence type="ECO:0000313" key="2">
    <source>
        <dbReference type="Proteomes" id="UP001595279"/>
    </source>
</evidence>
<protein>
    <submittedName>
        <fullName evidence="1">Uncharacterized protein</fullName>
    </submittedName>
</protein>
<accession>A0ABV7CVS9</accession>
<name>A0ABV7CVS9_9BACI</name>
<dbReference type="EMBL" id="JBHRSA010000041">
    <property type="protein sequence ID" value="MFC3040537.1"/>
    <property type="molecule type" value="Genomic_DNA"/>
</dbReference>
<proteinExistence type="predicted"/>
<dbReference type="RefSeq" id="WP_390271866.1">
    <property type="nucleotide sequence ID" value="NZ_JBHRSA010000041.1"/>
</dbReference>
<comment type="caution">
    <text evidence="1">The sequence shown here is derived from an EMBL/GenBank/DDBJ whole genome shotgun (WGS) entry which is preliminary data.</text>
</comment>
<gene>
    <name evidence="1" type="ORF">ACFOGI_09795</name>
</gene>
<sequence>MGKVEDLYPYDKGTNSYAEAAELVEATVSNSGNSDVDIDINIDTTPMAYAMLCSMRATDQLSEHEFRKAVRKLENFSRRNRYYRGMNDTSKVRLNKRRTREV</sequence>
<reference evidence="2" key="1">
    <citation type="journal article" date="2019" name="Int. J. Syst. Evol. Microbiol.">
        <title>The Global Catalogue of Microorganisms (GCM) 10K type strain sequencing project: providing services to taxonomists for standard genome sequencing and annotation.</title>
        <authorList>
            <consortium name="The Broad Institute Genomics Platform"/>
            <consortium name="The Broad Institute Genome Sequencing Center for Infectious Disease"/>
            <person name="Wu L."/>
            <person name="Ma J."/>
        </authorList>
    </citation>
    <scope>NUCLEOTIDE SEQUENCE [LARGE SCALE GENOMIC DNA]</scope>
    <source>
        <strain evidence="2">KCTC 13128</strain>
    </source>
</reference>
<organism evidence="1 2">
    <name type="scientific">Virgibacillus xinjiangensis</name>
    <dbReference type="NCBI Taxonomy" id="393090"/>
    <lineage>
        <taxon>Bacteria</taxon>
        <taxon>Bacillati</taxon>
        <taxon>Bacillota</taxon>
        <taxon>Bacilli</taxon>
        <taxon>Bacillales</taxon>
        <taxon>Bacillaceae</taxon>
        <taxon>Virgibacillus</taxon>
    </lineage>
</organism>
<evidence type="ECO:0000313" key="1">
    <source>
        <dbReference type="EMBL" id="MFC3040537.1"/>
    </source>
</evidence>
<dbReference type="Proteomes" id="UP001595279">
    <property type="component" value="Unassembled WGS sequence"/>
</dbReference>
<keyword evidence="2" id="KW-1185">Reference proteome</keyword>